<keyword evidence="1" id="KW-0472">Membrane</keyword>
<sequence length="365" mass="37380">MSGALLRSALIVGSARSSAWLSATWGWCLQRRRTCTAWSTPYLLPLAVPLLLFSADLRRVLRETGRLLGAFTWGAFATMAGSLLAFWLMPLRGLGADGWKVAAALTARHIGGSVNYVAVSEALALSPSARMAGLAADDLIVSAYFLTLYALARGVPPEQPSTASLDEQAAGGAPAPAASASPGTLQAVAEVLHGATALALAAAICFAGTSIATALRYTGGSITVITAITVTLATLFPAVLAPLRASGEGLAAILMQLFFASVGASGSIVVVMKTAPTLFLWSAVSVSTHLGLVLAGERLWGFTRKESCLASNANIGGPTTAAGMAAAKGWHSSLVPALLIGIMGYATATFIGVACATVFRHMQFA</sequence>
<name>A0A2P6VRL5_9CHLO</name>
<feature type="transmembrane region" description="Helical" evidence="1">
    <location>
        <begin position="67"/>
        <end position="89"/>
    </location>
</feature>
<dbReference type="AlphaFoldDB" id="A0A2P6VRL5"/>
<feature type="transmembrane region" description="Helical" evidence="1">
    <location>
        <begin position="222"/>
        <end position="243"/>
    </location>
</feature>
<feature type="transmembrane region" description="Helical" evidence="1">
    <location>
        <begin position="278"/>
        <end position="296"/>
    </location>
</feature>
<evidence type="ECO:0000313" key="3">
    <source>
        <dbReference type="Proteomes" id="UP000239649"/>
    </source>
</evidence>
<dbReference type="PANTHER" id="PTHR34289:SF3">
    <property type="entry name" value="PROTEIN, PUTATIVE (DUF819)-RELATED"/>
    <property type="match status" value="1"/>
</dbReference>
<reference evidence="2 3" key="1">
    <citation type="journal article" date="2018" name="Plant J.">
        <title>Genome sequences of Chlorella sorokiniana UTEX 1602 and Micractinium conductrix SAG 241.80: implications to maltose excretion by a green alga.</title>
        <authorList>
            <person name="Arriola M.B."/>
            <person name="Velmurugan N."/>
            <person name="Zhang Y."/>
            <person name="Plunkett M.H."/>
            <person name="Hondzo H."/>
            <person name="Barney B.M."/>
        </authorList>
    </citation>
    <scope>NUCLEOTIDE SEQUENCE [LARGE SCALE GENOMIC DNA]</scope>
    <source>
        <strain evidence="2 3">SAG 241.80</strain>
    </source>
</reference>
<organism evidence="2 3">
    <name type="scientific">Micractinium conductrix</name>
    <dbReference type="NCBI Taxonomy" id="554055"/>
    <lineage>
        <taxon>Eukaryota</taxon>
        <taxon>Viridiplantae</taxon>
        <taxon>Chlorophyta</taxon>
        <taxon>core chlorophytes</taxon>
        <taxon>Trebouxiophyceae</taxon>
        <taxon>Chlorellales</taxon>
        <taxon>Chlorellaceae</taxon>
        <taxon>Chlorella clade</taxon>
        <taxon>Micractinium</taxon>
    </lineage>
</organism>
<dbReference type="EMBL" id="LHPF02000001">
    <property type="protein sequence ID" value="PSC76721.1"/>
    <property type="molecule type" value="Genomic_DNA"/>
</dbReference>
<dbReference type="PANTHER" id="PTHR34289">
    <property type="entry name" value="PROTEIN, PUTATIVE (DUF819)-RELATED"/>
    <property type="match status" value="1"/>
</dbReference>
<feature type="transmembrane region" description="Helical" evidence="1">
    <location>
        <begin position="249"/>
        <end position="271"/>
    </location>
</feature>
<dbReference type="OrthoDB" id="45797at2759"/>
<keyword evidence="3" id="KW-1185">Reference proteome</keyword>
<accession>A0A2P6VRL5</accession>
<dbReference type="STRING" id="554055.A0A2P6VRL5"/>
<proteinExistence type="predicted"/>
<feature type="transmembrane region" description="Helical" evidence="1">
    <location>
        <begin position="191"/>
        <end position="215"/>
    </location>
</feature>
<dbReference type="Proteomes" id="UP000239649">
    <property type="component" value="Unassembled WGS sequence"/>
</dbReference>
<protein>
    <submittedName>
        <fullName evidence="2">Membrane -like isoform X2 isoform B</fullName>
    </submittedName>
</protein>
<dbReference type="InterPro" id="IPR008537">
    <property type="entry name" value="DUF819"/>
</dbReference>
<keyword evidence="1" id="KW-1133">Transmembrane helix</keyword>
<gene>
    <name evidence="2" type="primary">g694</name>
    <name evidence="2" type="ORF">C2E20_0694</name>
</gene>
<dbReference type="Pfam" id="PF05684">
    <property type="entry name" value="DUF819"/>
    <property type="match status" value="1"/>
</dbReference>
<keyword evidence="1" id="KW-0812">Transmembrane</keyword>
<feature type="transmembrane region" description="Helical" evidence="1">
    <location>
        <begin position="334"/>
        <end position="359"/>
    </location>
</feature>
<comment type="caution">
    <text evidence="2">The sequence shown here is derived from an EMBL/GenBank/DDBJ whole genome shotgun (WGS) entry which is preliminary data.</text>
</comment>
<evidence type="ECO:0000313" key="2">
    <source>
        <dbReference type="EMBL" id="PSC76721.1"/>
    </source>
</evidence>
<evidence type="ECO:0000256" key="1">
    <source>
        <dbReference type="SAM" id="Phobius"/>
    </source>
</evidence>